<comment type="caution">
    <text evidence="2">The sequence shown here is derived from an EMBL/GenBank/DDBJ whole genome shotgun (WGS) entry which is preliminary data.</text>
</comment>
<reference evidence="2 3" key="1">
    <citation type="submission" date="2013-11" db="EMBL/GenBank/DDBJ databases">
        <title>Elucidation of the Photorhabdus temperata genome and generation of transposon mutant library to identify motility mutants.</title>
        <authorList>
            <person name="Hurst S.G.IV."/>
            <person name="Micheals B."/>
            <person name="Abebe-Akele F."/>
            <person name="Rowedder H."/>
            <person name="Bullock H."/>
            <person name="Jackobeck R."/>
            <person name="Janicki E."/>
            <person name="Tisa L.S."/>
        </authorList>
    </citation>
    <scope>NUCLEOTIDE SEQUENCE [LARGE SCALE GENOMIC DNA]</scope>
    <source>
        <strain evidence="2 3">NC19</strain>
    </source>
</reference>
<accession>W3V546</accession>
<dbReference type="PATRIC" id="fig|1004151.3.peg.4058"/>
<dbReference type="GO" id="GO:0006313">
    <property type="term" value="P:DNA transposition"/>
    <property type="evidence" value="ECO:0007669"/>
    <property type="project" value="InterPro"/>
</dbReference>
<evidence type="ECO:0000313" key="3">
    <source>
        <dbReference type="Proteomes" id="UP000018957"/>
    </source>
</evidence>
<proteinExistence type="predicted"/>
<sequence length="75" mass="8349">MNKASALSLVSNAILYWNTSRISNIVKGLRENGEVIDDDVLAHISLLPYKHVLPYGTYFVDGEPYGTEPTERAKP</sequence>
<dbReference type="Pfam" id="PF01526">
    <property type="entry name" value="DDE_Tnp_Tn3"/>
    <property type="match status" value="1"/>
</dbReference>
<dbReference type="InterPro" id="IPR002513">
    <property type="entry name" value="Tn3_Tnp_DDE_dom"/>
</dbReference>
<feature type="domain" description="Tn3 transposase DDE" evidence="1">
    <location>
        <begin position="3"/>
        <end position="58"/>
    </location>
</feature>
<evidence type="ECO:0000313" key="2">
    <source>
        <dbReference type="EMBL" id="ETS30245.1"/>
    </source>
</evidence>
<dbReference type="AlphaFoldDB" id="W3V546"/>
<gene>
    <name evidence="2" type="ORF">PTE_03584</name>
</gene>
<dbReference type="EMBL" id="AYSJ01000014">
    <property type="protein sequence ID" value="ETS30245.1"/>
    <property type="molecule type" value="Genomic_DNA"/>
</dbReference>
<organism evidence="2 3">
    <name type="scientific">Photorhabdus khanii NC19</name>
    <dbReference type="NCBI Taxonomy" id="1004151"/>
    <lineage>
        <taxon>Bacteria</taxon>
        <taxon>Pseudomonadati</taxon>
        <taxon>Pseudomonadota</taxon>
        <taxon>Gammaproteobacteria</taxon>
        <taxon>Enterobacterales</taxon>
        <taxon>Morganellaceae</taxon>
        <taxon>Photorhabdus</taxon>
    </lineage>
</organism>
<dbReference type="GO" id="GO:0004803">
    <property type="term" value="F:transposase activity"/>
    <property type="evidence" value="ECO:0007669"/>
    <property type="project" value="InterPro"/>
</dbReference>
<protein>
    <submittedName>
        <fullName evidence="2">Transposase, TnpA family</fullName>
    </submittedName>
</protein>
<keyword evidence="3" id="KW-1185">Reference proteome</keyword>
<evidence type="ECO:0000259" key="1">
    <source>
        <dbReference type="Pfam" id="PF01526"/>
    </source>
</evidence>
<name>W3V546_9GAMM</name>
<dbReference type="Proteomes" id="UP000018957">
    <property type="component" value="Unassembled WGS sequence"/>
</dbReference>